<keyword evidence="2" id="KW-1185">Reference proteome</keyword>
<accession>A0A3L7AJ15</accession>
<proteinExistence type="predicted"/>
<dbReference type="SUPFAM" id="SSF52317">
    <property type="entry name" value="Class I glutamine amidotransferase-like"/>
    <property type="match status" value="1"/>
</dbReference>
<dbReference type="InterPro" id="IPR029062">
    <property type="entry name" value="Class_I_gatase-like"/>
</dbReference>
<dbReference type="AlphaFoldDB" id="A0A3L7AJ15"/>
<dbReference type="OrthoDB" id="3078420at2"/>
<dbReference type="Proteomes" id="UP000269438">
    <property type="component" value="Unassembled WGS sequence"/>
</dbReference>
<dbReference type="EMBL" id="RCUY01000013">
    <property type="protein sequence ID" value="RLP80207.1"/>
    <property type="molecule type" value="Genomic_DNA"/>
</dbReference>
<gene>
    <name evidence="1" type="ORF">D9V34_14165</name>
</gene>
<reference evidence="1 2" key="1">
    <citation type="submission" date="2018-10" db="EMBL/GenBank/DDBJ databases">
        <authorList>
            <person name="Li J."/>
        </authorList>
    </citation>
    <scope>NUCLEOTIDE SEQUENCE [LARGE SCALE GENOMIC DNA]</scope>
    <source>
        <strain evidence="1 2">JCM 11654</strain>
    </source>
</reference>
<protein>
    <submittedName>
        <fullName evidence="1">Peptidase S51</fullName>
    </submittedName>
</protein>
<dbReference type="RefSeq" id="WP_121689145.1">
    <property type="nucleotide sequence ID" value="NZ_RCUY01000013.1"/>
</dbReference>
<organism evidence="1 2">
    <name type="scientific">Mycetocola lacteus</name>
    <dbReference type="NCBI Taxonomy" id="76637"/>
    <lineage>
        <taxon>Bacteria</taxon>
        <taxon>Bacillati</taxon>
        <taxon>Actinomycetota</taxon>
        <taxon>Actinomycetes</taxon>
        <taxon>Micrococcales</taxon>
        <taxon>Microbacteriaceae</taxon>
        <taxon>Mycetocola</taxon>
    </lineage>
</organism>
<sequence>MGIYLTGGLRVPAAGTAAAAGSLCAELWGRFIADVRSQAGEDTRIVVLAVGDTAANQARELVEAAHREGDARFSVVTTSDTFDLQAIAVASAIVVVDGEPEAVRAALAPIDGEIRRRVAADTPYLGIGAGAIVAAEKALIGGWRIGGVPVSPEEYGFGLDEVTVAQGLGLLDLSVVTAPAATGSLGRLVAATEGALVPGGIGIDTETALIIADGRLEVVGKGSLWQVIGSEHGVTVSTRGA</sequence>
<evidence type="ECO:0000313" key="1">
    <source>
        <dbReference type="EMBL" id="RLP80207.1"/>
    </source>
</evidence>
<evidence type="ECO:0000313" key="2">
    <source>
        <dbReference type="Proteomes" id="UP000269438"/>
    </source>
</evidence>
<dbReference type="Gene3D" id="3.40.50.880">
    <property type="match status" value="1"/>
</dbReference>
<name>A0A3L7AJ15_9MICO</name>
<comment type="caution">
    <text evidence="1">The sequence shown here is derived from an EMBL/GenBank/DDBJ whole genome shotgun (WGS) entry which is preliminary data.</text>
</comment>